<feature type="chain" id="PRO_5042824344" evidence="2">
    <location>
        <begin position="21"/>
        <end position="325"/>
    </location>
</feature>
<feature type="signal peptide" evidence="2">
    <location>
        <begin position="1"/>
        <end position="20"/>
    </location>
</feature>
<feature type="compositionally biased region" description="Basic and acidic residues" evidence="1">
    <location>
        <begin position="290"/>
        <end position="299"/>
    </location>
</feature>
<sequence>MKYTTTTIIAALALTSNAAALPSQPKTKPIGKINPLQVEGVPAVALTQHKMSLQPGDPALHRRTKPGGGSGGGSSSVGKLAAGVGSGLLTGGILMGAEKLLTSPNPPPPAAPPPPPALHRRVKLDDTWSPSNSDVLLAGRPRLQGPALHRRAKPPGGSSAGKLLALSSPAAPPPPQPPAPAATPPPPPAPTIKARDPVKPPKPAGGGGSGSGSGVGKFAGEVGTGLLGGGLLMGANRLLGGGGGPAPPPPPAVRKREPKYDDDNSPQHPEIQEDTPDITDTDNNYNTGRQRRDTTDDPRLSPGDAEVLQEIYRRILGRDVFIIPG</sequence>
<protein>
    <submittedName>
        <fullName evidence="3">Uncharacterized protein</fullName>
    </submittedName>
</protein>
<keyword evidence="2" id="KW-0732">Signal</keyword>
<accession>A0AAN6WPS5</accession>
<comment type="caution">
    <text evidence="3">The sequence shown here is derived from an EMBL/GenBank/DDBJ whole genome shotgun (WGS) entry which is preliminary data.</text>
</comment>
<feature type="region of interest" description="Disordered" evidence="1">
    <location>
        <begin position="99"/>
        <end position="304"/>
    </location>
</feature>
<feature type="region of interest" description="Disordered" evidence="1">
    <location>
        <begin position="53"/>
        <end position="78"/>
    </location>
</feature>
<reference evidence="3" key="1">
    <citation type="journal article" date="2023" name="Mol. Phylogenet. Evol.">
        <title>Genome-scale phylogeny and comparative genomics of the fungal order Sordariales.</title>
        <authorList>
            <person name="Hensen N."/>
            <person name="Bonometti L."/>
            <person name="Westerberg I."/>
            <person name="Brannstrom I.O."/>
            <person name="Guillou S."/>
            <person name="Cros-Aarteil S."/>
            <person name="Calhoun S."/>
            <person name="Haridas S."/>
            <person name="Kuo A."/>
            <person name="Mondo S."/>
            <person name="Pangilinan J."/>
            <person name="Riley R."/>
            <person name="LaButti K."/>
            <person name="Andreopoulos B."/>
            <person name="Lipzen A."/>
            <person name="Chen C."/>
            <person name="Yan M."/>
            <person name="Daum C."/>
            <person name="Ng V."/>
            <person name="Clum A."/>
            <person name="Steindorff A."/>
            <person name="Ohm R.A."/>
            <person name="Martin F."/>
            <person name="Silar P."/>
            <person name="Natvig D.O."/>
            <person name="Lalanne C."/>
            <person name="Gautier V."/>
            <person name="Ament-Velasquez S.L."/>
            <person name="Kruys A."/>
            <person name="Hutchinson M.I."/>
            <person name="Powell A.J."/>
            <person name="Barry K."/>
            <person name="Miller A.N."/>
            <person name="Grigoriev I.V."/>
            <person name="Debuchy R."/>
            <person name="Gladieux P."/>
            <person name="Hiltunen Thoren M."/>
            <person name="Johannesson H."/>
        </authorList>
    </citation>
    <scope>NUCLEOTIDE SEQUENCE</scope>
    <source>
        <strain evidence="3">PSN309</strain>
    </source>
</reference>
<evidence type="ECO:0000313" key="4">
    <source>
        <dbReference type="Proteomes" id="UP001302126"/>
    </source>
</evidence>
<feature type="compositionally biased region" description="Pro residues" evidence="1">
    <location>
        <begin position="104"/>
        <end position="117"/>
    </location>
</feature>
<proteinExistence type="predicted"/>
<dbReference type="Proteomes" id="UP001302126">
    <property type="component" value="Unassembled WGS sequence"/>
</dbReference>
<feature type="compositionally biased region" description="Pro residues" evidence="1">
    <location>
        <begin position="170"/>
        <end position="190"/>
    </location>
</feature>
<keyword evidence="4" id="KW-1185">Reference proteome</keyword>
<evidence type="ECO:0000256" key="1">
    <source>
        <dbReference type="SAM" id="MobiDB-lite"/>
    </source>
</evidence>
<evidence type="ECO:0000313" key="3">
    <source>
        <dbReference type="EMBL" id="KAK4185251.1"/>
    </source>
</evidence>
<name>A0AAN6WPS5_9PEZI</name>
<gene>
    <name evidence="3" type="ORF">QBC35DRAFT_538006</name>
</gene>
<feature type="compositionally biased region" description="Gly residues" evidence="1">
    <location>
        <begin position="66"/>
        <end position="75"/>
    </location>
</feature>
<evidence type="ECO:0000256" key="2">
    <source>
        <dbReference type="SAM" id="SignalP"/>
    </source>
</evidence>
<feature type="compositionally biased region" description="Low complexity" evidence="1">
    <location>
        <begin position="156"/>
        <end position="169"/>
    </location>
</feature>
<reference evidence="3" key="2">
    <citation type="submission" date="2023-05" db="EMBL/GenBank/DDBJ databases">
        <authorList>
            <consortium name="Lawrence Berkeley National Laboratory"/>
            <person name="Steindorff A."/>
            <person name="Hensen N."/>
            <person name="Bonometti L."/>
            <person name="Westerberg I."/>
            <person name="Brannstrom I.O."/>
            <person name="Guillou S."/>
            <person name="Cros-Aarteil S."/>
            <person name="Calhoun S."/>
            <person name="Haridas S."/>
            <person name="Kuo A."/>
            <person name="Mondo S."/>
            <person name="Pangilinan J."/>
            <person name="Riley R."/>
            <person name="Labutti K."/>
            <person name="Andreopoulos B."/>
            <person name="Lipzen A."/>
            <person name="Chen C."/>
            <person name="Yanf M."/>
            <person name="Daum C."/>
            <person name="Ng V."/>
            <person name="Clum A."/>
            <person name="Ohm R."/>
            <person name="Martin F."/>
            <person name="Silar P."/>
            <person name="Natvig D."/>
            <person name="Lalanne C."/>
            <person name="Gautier V."/>
            <person name="Ament-Velasquez S.L."/>
            <person name="Kruys A."/>
            <person name="Hutchinson M.I."/>
            <person name="Powell A.J."/>
            <person name="Barry K."/>
            <person name="Miller A.N."/>
            <person name="Grigoriev I.V."/>
            <person name="Debuchy R."/>
            <person name="Gladieux P."/>
            <person name="Thoren M.H."/>
            <person name="Johannesson H."/>
        </authorList>
    </citation>
    <scope>NUCLEOTIDE SEQUENCE</scope>
    <source>
        <strain evidence="3">PSN309</strain>
    </source>
</reference>
<dbReference type="AlphaFoldDB" id="A0AAN6WPS5"/>
<organism evidence="3 4">
    <name type="scientific">Podospora australis</name>
    <dbReference type="NCBI Taxonomy" id="1536484"/>
    <lineage>
        <taxon>Eukaryota</taxon>
        <taxon>Fungi</taxon>
        <taxon>Dikarya</taxon>
        <taxon>Ascomycota</taxon>
        <taxon>Pezizomycotina</taxon>
        <taxon>Sordariomycetes</taxon>
        <taxon>Sordariomycetidae</taxon>
        <taxon>Sordariales</taxon>
        <taxon>Podosporaceae</taxon>
        <taxon>Podospora</taxon>
    </lineage>
</organism>
<feature type="compositionally biased region" description="Gly residues" evidence="1">
    <location>
        <begin position="204"/>
        <end position="232"/>
    </location>
</feature>
<dbReference type="EMBL" id="MU864456">
    <property type="protein sequence ID" value="KAK4185251.1"/>
    <property type="molecule type" value="Genomic_DNA"/>
</dbReference>